<dbReference type="RefSeq" id="XP_018856885.1">
    <property type="nucleotide sequence ID" value="XM_019001340.1"/>
</dbReference>
<gene>
    <name evidence="2" type="primary">LOC109019119</name>
</gene>
<dbReference type="Proteomes" id="UP000235220">
    <property type="component" value="Chromosome 4"/>
</dbReference>
<dbReference type="PANTHER" id="PTHR33710:SF13">
    <property type="entry name" value="ENDONUCLEASE_EXONUCLEASE_PHOSPHATASE FAMILY PROTEIN"/>
    <property type="match status" value="1"/>
</dbReference>
<proteinExistence type="predicted"/>
<accession>A0A2I4HL69</accession>
<keyword evidence="1" id="KW-1185">Reference proteome</keyword>
<name>A0A2I4HL69_JUGRE</name>
<protein>
    <submittedName>
        <fullName evidence="2">Uncharacterized protein LOC109019119</fullName>
    </submittedName>
</protein>
<evidence type="ECO:0000313" key="2">
    <source>
        <dbReference type="RefSeq" id="XP_018856885.1"/>
    </source>
</evidence>
<dbReference type="AlphaFoldDB" id="A0A2I4HL69"/>
<dbReference type="KEGG" id="jre:109019119"/>
<evidence type="ECO:0000313" key="1">
    <source>
        <dbReference type="Proteomes" id="UP000235220"/>
    </source>
</evidence>
<dbReference type="OrthoDB" id="1435636at2759"/>
<dbReference type="PANTHER" id="PTHR33710">
    <property type="entry name" value="BNAC02G09200D PROTEIN"/>
    <property type="match status" value="1"/>
</dbReference>
<organism evidence="1 2">
    <name type="scientific">Juglans regia</name>
    <name type="common">English walnut</name>
    <dbReference type="NCBI Taxonomy" id="51240"/>
    <lineage>
        <taxon>Eukaryota</taxon>
        <taxon>Viridiplantae</taxon>
        <taxon>Streptophyta</taxon>
        <taxon>Embryophyta</taxon>
        <taxon>Tracheophyta</taxon>
        <taxon>Spermatophyta</taxon>
        <taxon>Magnoliopsida</taxon>
        <taxon>eudicotyledons</taxon>
        <taxon>Gunneridae</taxon>
        <taxon>Pentapetalae</taxon>
        <taxon>rosids</taxon>
        <taxon>fabids</taxon>
        <taxon>Fagales</taxon>
        <taxon>Juglandaceae</taxon>
        <taxon>Juglans</taxon>
    </lineage>
</organism>
<sequence length="368" mass="42886">MPLESYITRLWAGLHATGLRARVLHKEEIMGGLRSWMACQGGVKRISIDHSLLIGIHLTWCDGQGGQAQSWVRLDRALVNSQALVTMPDVHLKYLQRTTSDHTPLVIKLVKPQLYGFPLFKFQQMWVEHESFMGLIQKVWEEEVGDTDVHIRYLEQRIECLKTDLQEAYSDEAELDFVTSKLELDAWLQREEIRLRQITKVRWLNQGEVSASCFLQVKAAKSKMIYEMKLIDGRHLSFAEKVHQGAVQYFDNFLEVRPRDFLPELSYFIEKTIADEENDLLCKLLSMEKVKDALFSISFDSCPGPDVLDRYLQKGRINEIGEHGSKYVYQLRKGVWASKGWKICNFLYMKDFRGSYFMRILYGRICLE</sequence>
<reference evidence="2" key="1">
    <citation type="submission" date="2025-08" db="UniProtKB">
        <authorList>
            <consortium name="RefSeq"/>
        </authorList>
    </citation>
    <scope>IDENTIFICATION</scope>
    <source>
        <tissue evidence="2">Leaves</tissue>
    </source>
</reference>
<dbReference type="Gramene" id="Jr04_09690_p1">
    <property type="protein sequence ID" value="cds.Jr04_09690_p1"/>
    <property type="gene ID" value="Jr04_09690"/>
</dbReference>
<dbReference type="GeneID" id="109019119"/>